<accession>A0A6J1LWM5</accession>
<protein>
    <submittedName>
        <fullName evidence="5">Cell wall integrity and stress response component 3</fullName>
    </submittedName>
</protein>
<feature type="region of interest" description="Disordered" evidence="1">
    <location>
        <begin position="185"/>
        <end position="238"/>
    </location>
</feature>
<name>A0A6J1LWM5_DROHY</name>
<feature type="domain" description="Protein TsetseEP" evidence="3">
    <location>
        <begin position="45"/>
        <end position="163"/>
    </location>
</feature>
<dbReference type="AlphaFoldDB" id="A0A6J1LWM5"/>
<feature type="compositionally biased region" description="Low complexity" evidence="1">
    <location>
        <begin position="186"/>
        <end position="238"/>
    </location>
</feature>
<keyword evidence="4" id="KW-1185">Reference proteome</keyword>
<proteinExistence type="predicted"/>
<dbReference type="OMA" id="ACLMGTE"/>
<dbReference type="OrthoDB" id="7883230at2759"/>
<dbReference type="KEGG" id="dhe:111600654"/>
<keyword evidence="2" id="KW-0732">Signal</keyword>
<dbReference type="GeneID" id="111600654"/>
<evidence type="ECO:0000313" key="4">
    <source>
        <dbReference type="Proteomes" id="UP000504633"/>
    </source>
</evidence>
<evidence type="ECO:0000313" key="5">
    <source>
        <dbReference type="RefSeq" id="XP_023172644.2"/>
    </source>
</evidence>
<dbReference type="InterPro" id="IPR007931">
    <property type="entry name" value="TsetseEP"/>
</dbReference>
<evidence type="ECO:0000259" key="3">
    <source>
        <dbReference type="Pfam" id="PF05267"/>
    </source>
</evidence>
<gene>
    <name evidence="5" type="primary">LOC111600654</name>
</gene>
<evidence type="ECO:0000256" key="2">
    <source>
        <dbReference type="SAM" id="SignalP"/>
    </source>
</evidence>
<organism evidence="4 5">
    <name type="scientific">Drosophila hydei</name>
    <name type="common">Fruit fly</name>
    <dbReference type="NCBI Taxonomy" id="7224"/>
    <lineage>
        <taxon>Eukaryota</taxon>
        <taxon>Metazoa</taxon>
        <taxon>Ecdysozoa</taxon>
        <taxon>Arthropoda</taxon>
        <taxon>Hexapoda</taxon>
        <taxon>Insecta</taxon>
        <taxon>Pterygota</taxon>
        <taxon>Neoptera</taxon>
        <taxon>Endopterygota</taxon>
        <taxon>Diptera</taxon>
        <taxon>Brachycera</taxon>
        <taxon>Muscomorpha</taxon>
        <taxon>Ephydroidea</taxon>
        <taxon>Drosophilidae</taxon>
        <taxon>Drosophila</taxon>
    </lineage>
</organism>
<dbReference type="Proteomes" id="UP000504633">
    <property type="component" value="Unplaced"/>
</dbReference>
<feature type="signal peptide" evidence="2">
    <location>
        <begin position="1"/>
        <end position="16"/>
    </location>
</feature>
<evidence type="ECO:0000256" key="1">
    <source>
        <dbReference type="SAM" id="MobiDB-lite"/>
    </source>
</evidence>
<dbReference type="RefSeq" id="XP_023172644.2">
    <property type="nucleotide sequence ID" value="XM_023316876.2"/>
</dbReference>
<sequence length="250" mass="27259">MFLATLLACLAATVWAGPSQALGESKLLQAMRSTNALQQSDPVRSMACFQYYSEVFDQLLQQYENQYEACQNTSQLQMATLNWIYQTKLSVLSNNVISACQLIENCDNQNDTGLALACYSQVGAEDAKTMYNISGTASQYNGEFNQQKQVIDYQEEECANESRRTYEVSTEQTYVSLQGCLMGNEPVPTTTSSTTAGPSSSPVIRTTTPGSSTTGESTVEVSSSSTTRTSTTAIPVTTTTTEDPFQLFNL</sequence>
<reference evidence="5" key="1">
    <citation type="submission" date="2025-08" db="UniProtKB">
        <authorList>
            <consortium name="RefSeq"/>
        </authorList>
    </citation>
    <scope>IDENTIFICATION</scope>
    <source>
        <strain evidence="5">15085-1641.00</strain>
        <tissue evidence="5">Whole body</tissue>
    </source>
</reference>
<dbReference type="Pfam" id="PF05267">
    <property type="entry name" value="DUF725"/>
    <property type="match status" value="1"/>
</dbReference>
<feature type="chain" id="PRO_5026937133" evidence="2">
    <location>
        <begin position="17"/>
        <end position="250"/>
    </location>
</feature>